<keyword evidence="4" id="KW-1185">Reference proteome</keyword>
<keyword evidence="2" id="KW-0812">Transmembrane</keyword>
<feature type="compositionally biased region" description="Basic and acidic residues" evidence="1">
    <location>
        <begin position="102"/>
        <end position="137"/>
    </location>
</feature>
<keyword evidence="2" id="KW-1133">Transmembrane helix</keyword>
<dbReference type="EMBL" id="OZ023710">
    <property type="protein sequence ID" value="CAK9882712.1"/>
    <property type="molecule type" value="Genomic_DNA"/>
</dbReference>
<feature type="transmembrane region" description="Helical" evidence="2">
    <location>
        <begin position="530"/>
        <end position="555"/>
    </location>
</feature>
<proteinExistence type="predicted"/>
<evidence type="ECO:0000256" key="1">
    <source>
        <dbReference type="SAM" id="MobiDB-lite"/>
    </source>
</evidence>
<feature type="region of interest" description="Disordered" evidence="1">
    <location>
        <begin position="1"/>
        <end position="30"/>
    </location>
</feature>
<feature type="transmembrane region" description="Helical" evidence="2">
    <location>
        <begin position="32"/>
        <end position="53"/>
    </location>
</feature>
<reference evidence="3" key="1">
    <citation type="submission" date="2024-03" db="EMBL/GenBank/DDBJ databases">
        <authorList>
            <consortium name="ELIXIR-Norway"/>
            <consortium name="Elixir Norway"/>
        </authorList>
    </citation>
    <scope>NUCLEOTIDE SEQUENCE</scope>
</reference>
<feature type="compositionally biased region" description="Basic and acidic residues" evidence="1">
    <location>
        <begin position="7"/>
        <end position="19"/>
    </location>
</feature>
<feature type="compositionally biased region" description="Polar residues" evidence="1">
    <location>
        <begin position="187"/>
        <end position="199"/>
    </location>
</feature>
<evidence type="ECO:0000313" key="3">
    <source>
        <dbReference type="EMBL" id="CAK9882712.1"/>
    </source>
</evidence>
<feature type="region of interest" description="Disordered" evidence="1">
    <location>
        <begin position="175"/>
        <end position="287"/>
    </location>
</feature>
<accession>A0ABP1C1L3</accession>
<feature type="compositionally biased region" description="Polar residues" evidence="1">
    <location>
        <begin position="212"/>
        <end position="260"/>
    </location>
</feature>
<evidence type="ECO:0000256" key="2">
    <source>
        <dbReference type="SAM" id="Phobius"/>
    </source>
</evidence>
<organism evidence="3 4">
    <name type="scientific">Sphagnum jensenii</name>
    <dbReference type="NCBI Taxonomy" id="128206"/>
    <lineage>
        <taxon>Eukaryota</taxon>
        <taxon>Viridiplantae</taxon>
        <taxon>Streptophyta</taxon>
        <taxon>Embryophyta</taxon>
        <taxon>Bryophyta</taxon>
        <taxon>Sphagnophytina</taxon>
        <taxon>Sphagnopsida</taxon>
        <taxon>Sphagnales</taxon>
        <taxon>Sphagnaceae</taxon>
        <taxon>Sphagnum</taxon>
    </lineage>
</organism>
<gene>
    <name evidence="3" type="ORF">CSSPJE1EN2_LOCUS23963</name>
</gene>
<keyword evidence="2" id="KW-0472">Membrane</keyword>
<name>A0ABP1C1L3_9BRYO</name>
<evidence type="ECO:0000313" key="4">
    <source>
        <dbReference type="Proteomes" id="UP001497522"/>
    </source>
</evidence>
<feature type="region of interest" description="Disordered" evidence="1">
    <location>
        <begin position="102"/>
        <end position="147"/>
    </location>
</feature>
<sequence length="564" mass="60725">MGSRVVMRKERRGERRSKEGGGGGGGGGMMNAGTGLAIGVVAVVGVGLLSKFVSRLRQKPKDPDVKVVDDIVNGEPAKNQSVQAQVQAEKMLAEAAAAAHEVEGKGKEAAVDDDQGSHVEKGHADDNDVHCPKEIRPDNVAPSPVDAATHHGSLIEEEEGSYAQIKPILPSAAYESSSGLCLDPGKQDSNSGFNHSAHGSETLDREEEPANANEQADQMKTATNIPSKEFTTGTRVSSNTRNEGRLSSTDLEEALNSSKGEFSECPTSGRLRPQRQSGQEAHRWEPSSQILQTELEDTLPPTLDNLTSTSTVHNELSACKRSVSEPMPQHQMGVSVAEALGNGGPVSESTDKEIGISEKAECLDTGTYKFAENSDDLKDAVVEKLKPEMVAEFERERANLVETLKAQELWNGRDLSREGGIAQLLDGKEEAACLQLKSLVVSSIGHPQETAKGVEVEEVVKRNTLLAPPAVANGSAVSLVYKIEETSKGLIVEEVVKRPKLLPLPAEGDFTLSDKQVLGTRKRTSRKCGFLKMLPVQLQIIVILLVFMSIIYVLLWRHQNLLTG</sequence>
<dbReference type="Proteomes" id="UP001497522">
    <property type="component" value="Chromosome 9"/>
</dbReference>
<feature type="compositionally biased region" description="Gly residues" evidence="1">
    <location>
        <begin position="20"/>
        <end position="30"/>
    </location>
</feature>
<protein>
    <submittedName>
        <fullName evidence="3">Uncharacterized protein</fullName>
    </submittedName>
</protein>